<evidence type="ECO:0000313" key="2">
    <source>
        <dbReference type="Proteomes" id="UP000255234"/>
    </source>
</evidence>
<organism evidence="1 2">
    <name type="scientific">Megamonas hypermegale</name>
    <dbReference type="NCBI Taxonomy" id="158847"/>
    <lineage>
        <taxon>Bacteria</taxon>
        <taxon>Bacillati</taxon>
        <taxon>Bacillota</taxon>
        <taxon>Negativicutes</taxon>
        <taxon>Selenomonadales</taxon>
        <taxon>Selenomonadaceae</taxon>
        <taxon>Megamonas</taxon>
    </lineage>
</organism>
<name>A0A378NS85_9FIRM</name>
<proteinExistence type="predicted"/>
<evidence type="ECO:0000313" key="1">
    <source>
        <dbReference type="EMBL" id="STY71253.1"/>
    </source>
</evidence>
<reference evidence="1 2" key="1">
    <citation type="submission" date="2018-06" db="EMBL/GenBank/DDBJ databases">
        <authorList>
            <consortium name="Pathogen Informatics"/>
            <person name="Doyle S."/>
        </authorList>
    </citation>
    <scope>NUCLEOTIDE SEQUENCE [LARGE SCALE GENOMIC DNA]</scope>
    <source>
        <strain evidence="1 2">NCTC10571</strain>
    </source>
</reference>
<protein>
    <submittedName>
        <fullName evidence="1">Uncharacterized protein</fullName>
    </submittedName>
</protein>
<accession>A0A378NS85</accession>
<gene>
    <name evidence="1" type="ORF">NCTC10571_01409</name>
</gene>
<dbReference type="RefSeq" id="WP_115151616.1">
    <property type="nucleotide sequence ID" value="NZ_UGPP01000001.1"/>
</dbReference>
<dbReference type="Proteomes" id="UP000255234">
    <property type="component" value="Unassembled WGS sequence"/>
</dbReference>
<sequence length="252" mass="28912">MATVNIFNVNKMIVLGVRNNTIVRLSYDINKKGDAVPFIYENKDFSNHALGLSLMALTINQLIEIKEKSATIIAPTDVVIRMLQIRKILNQNNDIDIDSLIETIADQWTNMPDDENLFESLKDVCEAYINMVNNGFSYNFVKRHTLDRWQLNRNACEENGIQDGDILLFKDGVDTKYGINSLDTSYLNGEFKVSVQETVSNDRIFKNYYIPRKGLNVYLMRARKMNKILEEMLPSIELEDISVGKESKELLA</sequence>
<dbReference type="EMBL" id="UGPP01000001">
    <property type="protein sequence ID" value="STY71253.1"/>
    <property type="molecule type" value="Genomic_DNA"/>
</dbReference>
<dbReference type="AlphaFoldDB" id="A0A378NS85"/>